<gene>
    <name evidence="2" type="ORF">HD599_000242</name>
</gene>
<keyword evidence="3" id="KW-1185">Reference proteome</keyword>
<feature type="transmembrane region" description="Helical" evidence="1">
    <location>
        <begin position="183"/>
        <end position="206"/>
    </location>
</feature>
<keyword evidence="1" id="KW-0472">Membrane</keyword>
<dbReference type="Pfam" id="PF07077">
    <property type="entry name" value="DUF1345"/>
    <property type="match status" value="1"/>
</dbReference>
<dbReference type="Proteomes" id="UP000536685">
    <property type="component" value="Unassembled WGS sequence"/>
</dbReference>
<feature type="transmembrane region" description="Helical" evidence="1">
    <location>
        <begin position="108"/>
        <end position="130"/>
    </location>
</feature>
<comment type="caution">
    <text evidence="2">The sequence shown here is derived from an EMBL/GenBank/DDBJ whole genome shotgun (WGS) entry which is preliminary data.</text>
</comment>
<protein>
    <submittedName>
        <fullName evidence="2">Putative membrane protein</fullName>
    </submittedName>
</protein>
<dbReference type="InterPro" id="IPR009781">
    <property type="entry name" value="DUF1345"/>
</dbReference>
<organism evidence="2 3">
    <name type="scientific">Conyzicola lurida</name>
    <dbReference type="NCBI Taxonomy" id="1172621"/>
    <lineage>
        <taxon>Bacteria</taxon>
        <taxon>Bacillati</taxon>
        <taxon>Actinomycetota</taxon>
        <taxon>Actinomycetes</taxon>
        <taxon>Micrococcales</taxon>
        <taxon>Microbacteriaceae</taxon>
        <taxon>Conyzicola</taxon>
    </lineage>
</organism>
<evidence type="ECO:0000313" key="2">
    <source>
        <dbReference type="EMBL" id="MBB5841919.1"/>
    </source>
</evidence>
<feature type="transmembrane region" description="Helical" evidence="1">
    <location>
        <begin position="12"/>
        <end position="31"/>
    </location>
</feature>
<dbReference type="AlphaFoldDB" id="A0A841AKE3"/>
<reference evidence="2 3" key="1">
    <citation type="submission" date="2020-08" db="EMBL/GenBank/DDBJ databases">
        <title>Sequencing the genomes of 1000 actinobacteria strains.</title>
        <authorList>
            <person name="Klenk H.-P."/>
        </authorList>
    </citation>
    <scope>NUCLEOTIDE SEQUENCE [LARGE SCALE GENOMIC DNA]</scope>
    <source>
        <strain evidence="2 3">DSM 105784</strain>
    </source>
</reference>
<feature type="transmembrane region" description="Helical" evidence="1">
    <location>
        <begin position="37"/>
        <end position="54"/>
    </location>
</feature>
<keyword evidence="1" id="KW-1133">Transmembrane helix</keyword>
<keyword evidence="1" id="KW-0812">Transmembrane</keyword>
<sequence>MIRRHLTATRFVEMLVVGTIAAVAVGAAGWWEFAPTVGWAAAALAYSLRVWLRLGGYDAAQTEEHASREDPERGVTDVLILMLSIASLFSVGFVLVQASMAHGAQEAVLAGLAVVSVALSWILLHTLYALRYARLYYAHGTGISFNQDEPPRYSDFAYLAFTLGMTYQVSDTNISRSDIRSAALGHALLSFLFGSFVLATTINLIAGLSG</sequence>
<evidence type="ECO:0000256" key="1">
    <source>
        <dbReference type="SAM" id="Phobius"/>
    </source>
</evidence>
<feature type="transmembrane region" description="Helical" evidence="1">
    <location>
        <begin position="75"/>
        <end position="96"/>
    </location>
</feature>
<evidence type="ECO:0000313" key="3">
    <source>
        <dbReference type="Proteomes" id="UP000536685"/>
    </source>
</evidence>
<dbReference type="RefSeq" id="WP_184232894.1">
    <property type="nucleotide sequence ID" value="NZ_JACHMJ010000001.1"/>
</dbReference>
<accession>A0A841AKE3</accession>
<dbReference type="EMBL" id="JACHMJ010000001">
    <property type="protein sequence ID" value="MBB5841919.1"/>
    <property type="molecule type" value="Genomic_DNA"/>
</dbReference>
<name>A0A841AKE3_9MICO</name>
<proteinExistence type="predicted"/>